<organism evidence="15 16">
    <name type="scientific">Tepidimonas charontis</name>
    <dbReference type="NCBI Taxonomy" id="2267262"/>
    <lineage>
        <taxon>Bacteria</taxon>
        <taxon>Pseudomonadati</taxon>
        <taxon>Pseudomonadota</taxon>
        <taxon>Betaproteobacteria</taxon>
        <taxon>Burkholderiales</taxon>
        <taxon>Tepidimonas</taxon>
    </lineage>
</organism>
<feature type="binding site" evidence="13">
    <location>
        <position position="324"/>
    </location>
    <ligand>
        <name>L-glutamine</name>
        <dbReference type="ChEBI" id="CHEBI:58359"/>
    </ligand>
</feature>
<evidence type="ECO:0000256" key="2">
    <source>
        <dbReference type="ARBA" id="ARBA00005077"/>
    </source>
</evidence>
<comment type="pathway">
    <text evidence="1 13">Pyrimidine metabolism; UMP biosynthesis via de novo pathway; (S)-dihydroorotate from bicarbonate: step 1/3.</text>
</comment>
<feature type="binding site" evidence="13">
    <location>
        <position position="284"/>
    </location>
    <ligand>
        <name>L-glutamine</name>
        <dbReference type="ChEBI" id="CHEBI:58359"/>
    </ligand>
</feature>
<dbReference type="Pfam" id="PF00117">
    <property type="entry name" value="GATase"/>
    <property type="match status" value="1"/>
</dbReference>
<evidence type="ECO:0000256" key="13">
    <source>
        <dbReference type="HAMAP-Rule" id="MF_01209"/>
    </source>
</evidence>
<comment type="similarity">
    <text evidence="3 13">Belongs to the CarA family.</text>
</comment>
<dbReference type="UniPathway" id="UPA00070">
    <property type="reaction ID" value="UER00115"/>
</dbReference>
<dbReference type="HAMAP" id="MF_01209">
    <property type="entry name" value="CPSase_S_chain"/>
    <property type="match status" value="1"/>
</dbReference>
<dbReference type="Proteomes" id="UP000318294">
    <property type="component" value="Unassembled WGS sequence"/>
</dbReference>
<dbReference type="PRINTS" id="PR00099">
    <property type="entry name" value="CPSGATASE"/>
</dbReference>
<comment type="caution">
    <text evidence="15">The sequence shown here is derived from an EMBL/GenBank/DDBJ whole genome shotgun (WGS) entry which is preliminary data.</text>
</comment>
<dbReference type="FunFam" id="3.50.30.20:FF:000001">
    <property type="entry name" value="Carbamoyl-phosphate synthase small chain"/>
    <property type="match status" value="1"/>
</dbReference>
<dbReference type="InterPro" id="IPR036480">
    <property type="entry name" value="CarbP_synth_ssu_N_sf"/>
</dbReference>
<dbReference type="PRINTS" id="PR00096">
    <property type="entry name" value="GATASE"/>
</dbReference>
<keyword evidence="4 13" id="KW-0055">Arginine biosynthesis</keyword>
<evidence type="ECO:0000256" key="4">
    <source>
        <dbReference type="ARBA" id="ARBA00022571"/>
    </source>
</evidence>
<dbReference type="AlphaFoldDB" id="A0A554XJ99"/>
<gene>
    <name evidence="13 15" type="primary">carA</name>
    <name evidence="15" type="ORF">Tchar_00493</name>
</gene>
<feature type="domain" description="Carbamoyl-phosphate synthase small subunit N-terminal" evidence="14">
    <location>
        <begin position="6"/>
        <end position="136"/>
    </location>
</feature>
<evidence type="ECO:0000256" key="6">
    <source>
        <dbReference type="ARBA" id="ARBA00022605"/>
    </source>
</evidence>
<dbReference type="GO" id="GO:0006541">
    <property type="term" value="P:glutamine metabolic process"/>
    <property type="evidence" value="ECO:0007669"/>
    <property type="project" value="InterPro"/>
</dbReference>
<reference evidence="15 16" key="1">
    <citation type="submission" date="2019-07" db="EMBL/GenBank/DDBJ databases">
        <title>Tepidimonas charontis SPSP-6 draft genome.</title>
        <authorList>
            <person name="Da Costa M.S."/>
            <person name="Froufe H.J.C."/>
            <person name="Egas C."/>
            <person name="Albuquerque L."/>
        </authorList>
    </citation>
    <scope>NUCLEOTIDE SEQUENCE [LARGE SCALE GENOMIC DNA]</scope>
    <source>
        <strain evidence="15 16">SPSP-6</strain>
    </source>
</reference>
<dbReference type="EMBL" id="VJON01000004">
    <property type="protein sequence ID" value="TSE35913.1"/>
    <property type="molecule type" value="Genomic_DNA"/>
</dbReference>
<dbReference type="SUPFAM" id="SSF52021">
    <property type="entry name" value="Carbamoyl phosphate synthetase, small subunit N-terminal domain"/>
    <property type="match status" value="1"/>
</dbReference>
<keyword evidence="16" id="KW-1185">Reference proteome</keyword>
<feature type="active site" description="Nucleophile" evidence="13">
    <location>
        <position position="280"/>
    </location>
</feature>
<keyword evidence="9 13" id="KW-0315">Glutamine amidotransferase</keyword>
<dbReference type="GO" id="GO:0044205">
    <property type="term" value="P:'de novo' UMP biosynthetic process"/>
    <property type="evidence" value="ECO:0007669"/>
    <property type="project" value="UniProtKB-UniRule"/>
</dbReference>
<feature type="binding site" evidence="13">
    <location>
        <position position="281"/>
    </location>
    <ligand>
        <name>L-glutamine</name>
        <dbReference type="ChEBI" id="CHEBI:58359"/>
    </ligand>
</feature>
<dbReference type="CDD" id="cd01744">
    <property type="entry name" value="GATase1_CPSase"/>
    <property type="match status" value="1"/>
</dbReference>
<feature type="region of interest" description="CPSase" evidence="13">
    <location>
        <begin position="1"/>
        <end position="203"/>
    </location>
</feature>
<dbReference type="GO" id="GO:0006526">
    <property type="term" value="P:L-arginine biosynthetic process"/>
    <property type="evidence" value="ECO:0007669"/>
    <property type="project" value="UniProtKB-UniRule"/>
</dbReference>
<keyword evidence="6 13" id="KW-0028">Amino-acid biosynthesis</keyword>
<comment type="function">
    <text evidence="13">Small subunit of the glutamine-dependent carbamoyl phosphate synthetase (CPSase). CPSase catalyzes the formation of carbamoyl phosphate from the ammonia moiety of glutamine, carbonate, and phosphate donated by ATP, constituting the first step of 2 biosynthetic pathways, one leading to arginine and/or urea and the other to pyrimidine nucleotides. The small subunit (glutamine amidotransferase) binds and cleaves glutamine to supply the large subunit with the substrate ammonia.</text>
</comment>
<dbReference type="RefSeq" id="WP_144327509.1">
    <property type="nucleotide sequence ID" value="NZ_VJON01000004.1"/>
</dbReference>
<dbReference type="InterPro" id="IPR050472">
    <property type="entry name" value="Anth_synth/Amidotransfase"/>
</dbReference>
<protein>
    <recommendedName>
        <fullName evidence="13">Carbamoyl phosphate synthase small chain</fullName>
        <ecNumber evidence="13">6.3.5.5</ecNumber>
    </recommendedName>
    <alternativeName>
        <fullName evidence="13">Carbamoyl phosphate synthetase glutamine chain</fullName>
    </alternativeName>
</protein>
<feature type="binding site" evidence="13">
    <location>
        <position position="254"/>
    </location>
    <ligand>
        <name>L-glutamine</name>
        <dbReference type="ChEBI" id="CHEBI:58359"/>
    </ligand>
</feature>
<evidence type="ECO:0000259" key="14">
    <source>
        <dbReference type="SMART" id="SM01097"/>
    </source>
</evidence>
<proteinExistence type="inferred from homology"/>
<dbReference type="EC" id="6.3.5.5" evidence="13"/>
<evidence type="ECO:0000256" key="12">
    <source>
        <dbReference type="ARBA" id="ARBA00049285"/>
    </source>
</evidence>
<dbReference type="InterPro" id="IPR029062">
    <property type="entry name" value="Class_I_gatase-like"/>
</dbReference>
<dbReference type="FunFam" id="3.40.50.880:FF:000011">
    <property type="entry name" value="Carbamoyl-phosphate synthase small chain"/>
    <property type="match status" value="1"/>
</dbReference>
<dbReference type="PRINTS" id="PR00097">
    <property type="entry name" value="ANTSNTHASEII"/>
</dbReference>
<evidence type="ECO:0000256" key="3">
    <source>
        <dbReference type="ARBA" id="ARBA00007800"/>
    </source>
</evidence>
<evidence type="ECO:0000256" key="10">
    <source>
        <dbReference type="ARBA" id="ARBA00022975"/>
    </source>
</evidence>
<dbReference type="InterPro" id="IPR002474">
    <property type="entry name" value="CarbamoylP_synth_ssu_N"/>
</dbReference>
<comment type="subunit">
    <text evidence="13">Composed of two chains; the small (or glutamine) chain promotes the hydrolysis of glutamine to ammonia, which is used by the large (or ammonia) chain to synthesize carbamoyl phosphate. Tetramer of heterodimers (alpha,beta)4.</text>
</comment>
<dbReference type="Gene3D" id="3.50.30.20">
    <property type="entry name" value="Carbamoyl-phosphate synthase small subunit, N-terminal domain"/>
    <property type="match status" value="1"/>
</dbReference>
<dbReference type="InterPro" id="IPR035686">
    <property type="entry name" value="CPSase_GATase1"/>
</dbReference>
<dbReference type="SMART" id="SM01097">
    <property type="entry name" value="CPSase_sm_chain"/>
    <property type="match status" value="1"/>
</dbReference>
<dbReference type="Gene3D" id="3.40.50.880">
    <property type="match status" value="1"/>
</dbReference>
<evidence type="ECO:0000256" key="1">
    <source>
        <dbReference type="ARBA" id="ARBA00004812"/>
    </source>
</evidence>
<feature type="active site" evidence="13">
    <location>
        <position position="364"/>
    </location>
</feature>
<keyword evidence="7 13" id="KW-0547">Nucleotide-binding</keyword>
<dbReference type="SUPFAM" id="SSF52317">
    <property type="entry name" value="Class I glutamine amidotransferase-like"/>
    <property type="match status" value="1"/>
</dbReference>
<evidence type="ECO:0000256" key="5">
    <source>
        <dbReference type="ARBA" id="ARBA00022598"/>
    </source>
</evidence>
<comment type="catalytic activity">
    <reaction evidence="12 13">
        <text>L-glutamine + H2O = L-glutamate + NH4(+)</text>
        <dbReference type="Rhea" id="RHEA:15889"/>
        <dbReference type="ChEBI" id="CHEBI:15377"/>
        <dbReference type="ChEBI" id="CHEBI:28938"/>
        <dbReference type="ChEBI" id="CHEBI:29985"/>
        <dbReference type="ChEBI" id="CHEBI:58359"/>
    </reaction>
</comment>
<dbReference type="PANTHER" id="PTHR43418:SF7">
    <property type="entry name" value="CARBAMOYL-PHOSPHATE SYNTHASE SMALL CHAIN"/>
    <property type="match status" value="1"/>
</dbReference>
<evidence type="ECO:0000256" key="7">
    <source>
        <dbReference type="ARBA" id="ARBA00022741"/>
    </source>
</evidence>
<dbReference type="GO" id="GO:0005524">
    <property type="term" value="F:ATP binding"/>
    <property type="evidence" value="ECO:0007669"/>
    <property type="project" value="UniProtKB-UniRule"/>
</dbReference>
<dbReference type="InterPro" id="IPR017926">
    <property type="entry name" value="GATASE"/>
</dbReference>
<feature type="active site" evidence="13">
    <location>
        <position position="366"/>
    </location>
</feature>
<feature type="binding site" evidence="13">
    <location>
        <position position="252"/>
    </location>
    <ligand>
        <name>L-glutamine</name>
        <dbReference type="ChEBI" id="CHEBI:58359"/>
    </ligand>
</feature>
<dbReference type="GO" id="GO:0004088">
    <property type="term" value="F:carbamoyl-phosphate synthase (glutamine-hydrolyzing) activity"/>
    <property type="evidence" value="ECO:0007669"/>
    <property type="project" value="UniProtKB-UniRule"/>
</dbReference>
<accession>A0A554XJ99</accession>
<dbReference type="NCBIfam" id="TIGR01368">
    <property type="entry name" value="CPSaseIIsmall"/>
    <property type="match status" value="1"/>
</dbReference>
<evidence type="ECO:0000256" key="9">
    <source>
        <dbReference type="ARBA" id="ARBA00022962"/>
    </source>
</evidence>
<evidence type="ECO:0000313" key="15">
    <source>
        <dbReference type="EMBL" id="TSE35913.1"/>
    </source>
</evidence>
<keyword evidence="8 13" id="KW-0067">ATP-binding</keyword>
<feature type="binding site" evidence="13">
    <location>
        <position position="50"/>
    </location>
    <ligand>
        <name>L-glutamine</name>
        <dbReference type="ChEBI" id="CHEBI:58359"/>
    </ligand>
</feature>
<dbReference type="InterPro" id="IPR006274">
    <property type="entry name" value="CarbamoylP_synth_ssu"/>
</dbReference>
<evidence type="ECO:0000256" key="11">
    <source>
        <dbReference type="ARBA" id="ARBA00048816"/>
    </source>
</evidence>
<dbReference type="OrthoDB" id="9804328at2"/>
<dbReference type="GO" id="GO:0006207">
    <property type="term" value="P:'de novo' pyrimidine nucleobase biosynthetic process"/>
    <property type="evidence" value="ECO:0007669"/>
    <property type="project" value="InterPro"/>
</dbReference>
<dbReference type="PANTHER" id="PTHR43418">
    <property type="entry name" value="MULTIFUNCTIONAL TRYPTOPHAN BIOSYNTHESIS PROTEIN-RELATED"/>
    <property type="match status" value="1"/>
</dbReference>
<name>A0A554XJ99_9BURK</name>
<dbReference type="Pfam" id="PF00988">
    <property type="entry name" value="CPSase_sm_chain"/>
    <property type="match status" value="1"/>
</dbReference>
<dbReference type="NCBIfam" id="NF009475">
    <property type="entry name" value="PRK12838.1"/>
    <property type="match status" value="1"/>
</dbReference>
<evidence type="ECO:0000256" key="8">
    <source>
        <dbReference type="ARBA" id="ARBA00022840"/>
    </source>
</evidence>
<evidence type="ECO:0000313" key="16">
    <source>
        <dbReference type="Proteomes" id="UP000318294"/>
    </source>
</evidence>
<dbReference type="GO" id="GO:0004359">
    <property type="term" value="F:glutaminase activity"/>
    <property type="evidence" value="ECO:0007669"/>
    <property type="project" value="RHEA"/>
</dbReference>
<comment type="catalytic activity">
    <reaction evidence="11 13">
        <text>hydrogencarbonate + L-glutamine + 2 ATP + H2O = carbamoyl phosphate + L-glutamate + 2 ADP + phosphate + 2 H(+)</text>
        <dbReference type="Rhea" id="RHEA:18633"/>
        <dbReference type="ChEBI" id="CHEBI:15377"/>
        <dbReference type="ChEBI" id="CHEBI:15378"/>
        <dbReference type="ChEBI" id="CHEBI:17544"/>
        <dbReference type="ChEBI" id="CHEBI:29985"/>
        <dbReference type="ChEBI" id="CHEBI:30616"/>
        <dbReference type="ChEBI" id="CHEBI:43474"/>
        <dbReference type="ChEBI" id="CHEBI:58228"/>
        <dbReference type="ChEBI" id="CHEBI:58359"/>
        <dbReference type="ChEBI" id="CHEBI:456216"/>
        <dbReference type="EC" id="6.3.5.5"/>
    </reaction>
</comment>
<dbReference type="UniPathway" id="UPA00068">
    <property type="reaction ID" value="UER00171"/>
</dbReference>
<feature type="binding site" evidence="13">
    <location>
        <position position="322"/>
    </location>
    <ligand>
        <name>L-glutamine</name>
        <dbReference type="ChEBI" id="CHEBI:58359"/>
    </ligand>
</feature>
<keyword evidence="10 13" id="KW-0665">Pyrimidine biosynthesis</keyword>
<comment type="pathway">
    <text evidence="2 13">Amino-acid biosynthesis; L-arginine biosynthesis; carbamoyl phosphate from bicarbonate: step 1/1.</text>
</comment>
<sequence length="389" mass="41439">MFSVLPNALLALADGTVFEGVAIGADGRTVGEVVFNTALTGYQEILTDPSYRQQIVTLTYPHIGNVGVNDEDVESGAVQAAGLIIKDLPILHSNFRATRSLDQYLRAQGVVAIAGIDTRALTRRLREHGAQNGAIVALPAGQAVTAALRDEAVALARSAPSMAGLDLAQVVSTRERYEWTQTEWRLPADGRGGGYGVQTQPRRHVVAYDFGVKRNILRMLAERGCRVTVVPARTSAAEVLALQPDGVFLSNGPGDPEPCDYAIAAAAAIVERGVPTFGICLGHQILALASGARTFKMKFGHHGANHPVQDLDSGRVSITSQNHGFAVDAGSLPPTLRPTHVSLFDGTLQGIARTDRPAFGFQGHPEASPGPHDVAYLFDRFVALMDRAR</sequence>
<dbReference type="PROSITE" id="PS51273">
    <property type="entry name" value="GATASE_TYPE_1"/>
    <property type="match status" value="1"/>
</dbReference>
<keyword evidence="5 13" id="KW-0436">Ligase</keyword>
<feature type="binding site" evidence="13">
    <location>
        <position position="325"/>
    </location>
    <ligand>
        <name>L-glutamine</name>
        <dbReference type="ChEBI" id="CHEBI:58359"/>
    </ligand>
</feature>